<evidence type="ECO:0000313" key="2">
    <source>
        <dbReference type="Proteomes" id="UP001150603"/>
    </source>
</evidence>
<sequence length="56" mass="6131">MTDSATAQRQRATVAIGDYELGPQIGRGSFATVYRGVNKVTTSKRVFMHSSQPPLF</sequence>
<dbReference type="Proteomes" id="UP001150603">
    <property type="component" value="Unassembled WGS sequence"/>
</dbReference>
<gene>
    <name evidence="1" type="ORF">FBU59_000958</name>
</gene>
<name>A0ACC1JFF4_9FUNG</name>
<organism evidence="1 2">
    <name type="scientific">Linderina macrospora</name>
    <dbReference type="NCBI Taxonomy" id="4868"/>
    <lineage>
        <taxon>Eukaryota</taxon>
        <taxon>Fungi</taxon>
        <taxon>Fungi incertae sedis</taxon>
        <taxon>Zoopagomycota</taxon>
        <taxon>Kickxellomycotina</taxon>
        <taxon>Kickxellomycetes</taxon>
        <taxon>Kickxellales</taxon>
        <taxon>Kickxellaceae</taxon>
        <taxon>Linderina</taxon>
    </lineage>
</organism>
<reference evidence="1" key="1">
    <citation type="submission" date="2022-07" db="EMBL/GenBank/DDBJ databases">
        <title>Phylogenomic reconstructions and comparative analyses of Kickxellomycotina fungi.</title>
        <authorList>
            <person name="Reynolds N.K."/>
            <person name="Stajich J.E."/>
            <person name="Barry K."/>
            <person name="Grigoriev I.V."/>
            <person name="Crous P."/>
            <person name="Smith M.E."/>
        </authorList>
    </citation>
    <scope>NUCLEOTIDE SEQUENCE</scope>
    <source>
        <strain evidence="1">NRRL 5244</strain>
    </source>
</reference>
<proteinExistence type="predicted"/>
<accession>A0ACC1JFF4</accession>
<keyword evidence="2" id="KW-1185">Reference proteome</keyword>
<evidence type="ECO:0000313" key="1">
    <source>
        <dbReference type="EMBL" id="KAJ1949857.1"/>
    </source>
</evidence>
<protein>
    <submittedName>
        <fullName evidence="1">Uncharacterized protein</fullName>
    </submittedName>
</protein>
<dbReference type="EMBL" id="JANBPW010000344">
    <property type="protein sequence ID" value="KAJ1949857.1"/>
    <property type="molecule type" value="Genomic_DNA"/>
</dbReference>
<comment type="caution">
    <text evidence="1">The sequence shown here is derived from an EMBL/GenBank/DDBJ whole genome shotgun (WGS) entry which is preliminary data.</text>
</comment>